<evidence type="ECO:0000313" key="2">
    <source>
        <dbReference type="EMBL" id="CAI4020374.1"/>
    </source>
</evidence>
<accession>A0A9P1GSC7</accession>
<evidence type="ECO:0000313" key="5">
    <source>
        <dbReference type="Proteomes" id="UP001152797"/>
    </source>
</evidence>
<dbReference type="SUPFAM" id="SSF51197">
    <property type="entry name" value="Clavaminate synthase-like"/>
    <property type="match status" value="1"/>
</dbReference>
<organism evidence="2">
    <name type="scientific">Cladocopium goreaui</name>
    <dbReference type="NCBI Taxonomy" id="2562237"/>
    <lineage>
        <taxon>Eukaryota</taxon>
        <taxon>Sar</taxon>
        <taxon>Alveolata</taxon>
        <taxon>Dinophyceae</taxon>
        <taxon>Suessiales</taxon>
        <taxon>Symbiodiniaceae</taxon>
        <taxon>Cladocopium</taxon>
    </lineage>
</organism>
<keyword evidence="4" id="KW-0223">Dioxygenase</keyword>
<dbReference type="EMBL" id="CAMXCT030006806">
    <property type="protein sequence ID" value="CAL4807686.1"/>
    <property type="molecule type" value="Genomic_DNA"/>
</dbReference>
<evidence type="ECO:0000313" key="4">
    <source>
        <dbReference type="EMBL" id="CAL4807686.1"/>
    </source>
</evidence>
<evidence type="ECO:0000313" key="3">
    <source>
        <dbReference type="EMBL" id="CAL1173749.1"/>
    </source>
</evidence>
<proteinExistence type="predicted"/>
<dbReference type="OrthoDB" id="4421at2759"/>
<dbReference type="Gene3D" id="2.60.120.620">
    <property type="entry name" value="q2cbj1_9rhob like domain"/>
    <property type="match status" value="1"/>
</dbReference>
<dbReference type="EMBL" id="CAMXCT010006806">
    <property type="protein sequence ID" value="CAI4020374.1"/>
    <property type="molecule type" value="Genomic_DNA"/>
</dbReference>
<name>A0A9P1GSC7_9DINO</name>
<gene>
    <name evidence="2" type="ORF">C1SCF055_LOCUS44793</name>
</gene>
<dbReference type="GO" id="GO:0051213">
    <property type="term" value="F:dioxygenase activity"/>
    <property type="evidence" value="ECO:0007669"/>
    <property type="project" value="UniProtKB-KW"/>
</dbReference>
<sequence length="527" mass="57205">MLPGPSGLAGPTLRRSGPRELRRGAWCSSTAWRSPGLGSTRTCQVFSNTATVGLVAAAARSKWRWQTGKVVHLEHVLSHRRFDFLVERRGKALLLSAPQQPFQRLSLLPGEGELGLSHAVGSERDWPLFWQVESWESNGASCLEIRSARRPELSLAVAPSGALQVIPAESENSVFVEVVAEGVSGPQLGVSESRDRGGVSMTELEIRNFAKRGVLVLPQAVPAELWEPASALVHHYLGQPGAITDGGFDCMGKLEGKILHHPQFPALLSDPNSAAGRAAAQLLGRRRLTERELQRCQVALRFPELMLSGEVLGAQQLELEDLKWHTDGCRTRQCSRHPFSLLVGVALTDTLDDVLCGNLCVWPGSHVHLRREPALGICDPSADPAALAAQGAPLRNYEGLPCDAAPAAEPPGRATALKLRAGDAVLLHPHMAHAVAPRYVCSGVRVMVYFRLGAAPALDDHEDHEDAGRETCQEVFFDLPGLHKVLGERTLWSDFLSQDAGPKKWGEPRVALSRVDEGKSHEISPNR</sequence>
<evidence type="ECO:0000256" key="1">
    <source>
        <dbReference type="SAM" id="MobiDB-lite"/>
    </source>
</evidence>
<protein>
    <submittedName>
        <fullName evidence="4">Fe2OG dioxygenase domain-containing protein</fullName>
    </submittedName>
</protein>
<feature type="region of interest" description="Disordered" evidence="1">
    <location>
        <begin position="498"/>
        <end position="527"/>
    </location>
</feature>
<dbReference type="EMBL" id="CAMXCT020006806">
    <property type="protein sequence ID" value="CAL1173749.1"/>
    <property type="molecule type" value="Genomic_DNA"/>
</dbReference>
<keyword evidence="4" id="KW-0560">Oxidoreductase</keyword>
<reference evidence="2" key="1">
    <citation type="submission" date="2022-10" db="EMBL/GenBank/DDBJ databases">
        <authorList>
            <person name="Chen Y."/>
            <person name="Dougan E. K."/>
            <person name="Chan C."/>
            <person name="Rhodes N."/>
            <person name="Thang M."/>
        </authorList>
    </citation>
    <scope>NUCLEOTIDE SEQUENCE</scope>
</reference>
<keyword evidence="5" id="KW-1185">Reference proteome</keyword>
<feature type="compositionally biased region" description="Basic and acidic residues" evidence="1">
    <location>
        <begin position="514"/>
        <end position="527"/>
    </location>
</feature>
<dbReference type="AlphaFoldDB" id="A0A9P1GSC7"/>
<comment type="caution">
    <text evidence="2">The sequence shown here is derived from an EMBL/GenBank/DDBJ whole genome shotgun (WGS) entry which is preliminary data.</text>
</comment>
<dbReference type="Proteomes" id="UP001152797">
    <property type="component" value="Unassembled WGS sequence"/>
</dbReference>
<reference evidence="3" key="2">
    <citation type="submission" date="2024-04" db="EMBL/GenBank/DDBJ databases">
        <authorList>
            <person name="Chen Y."/>
            <person name="Shah S."/>
            <person name="Dougan E. K."/>
            <person name="Thang M."/>
            <person name="Chan C."/>
        </authorList>
    </citation>
    <scope>NUCLEOTIDE SEQUENCE [LARGE SCALE GENOMIC DNA]</scope>
</reference>